<comment type="caution">
    <text evidence="6">The sequence shown here is derived from an EMBL/GenBank/DDBJ whole genome shotgun (WGS) entry which is preliminary data.</text>
</comment>
<proteinExistence type="inferred from homology"/>
<dbReference type="Gene3D" id="3.30.160.60">
    <property type="entry name" value="Classic Zinc Finger"/>
    <property type="match status" value="1"/>
</dbReference>
<comment type="similarity">
    <text evidence="1">Belongs to the IPP transferase family.</text>
</comment>
<dbReference type="InterPro" id="IPR027417">
    <property type="entry name" value="P-loop_NTPase"/>
</dbReference>
<evidence type="ECO:0000313" key="7">
    <source>
        <dbReference type="Proteomes" id="UP001465976"/>
    </source>
</evidence>
<reference evidence="6 7" key="1">
    <citation type="submission" date="2024-02" db="EMBL/GenBank/DDBJ databases">
        <title>A draft genome for the cacao thread blight pathogen Marasmius crinis-equi.</title>
        <authorList>
            <person name="Cohen S.P."/>
            <person name="Baruah I.K."/>
            <person name="Amoako-Attah I."/>
            <person name="Bukari Y."/>
            <person name="Meinhardt L.W."/>
            <person name="Bailey B.A."/>
        </authorList>
    </citation>
    <scope>NUCLEOTIDE SEQUENCE [LARGE SCALE GENOMIC DNA]</scope>
    <source>
        <strain evidence="6 7">GH-76</strain>
    </source>
</reference>
<feature type="compositionally biased region" description="Basic and acidic residues" evidence="5">
    <location>
        <begin position="320"/>
        <end position="336"/>
    </location>
</feature>
<accession>A0ABR3FSG7</accession>
<dbReference type="Pfam" id="PF01715">
    <property type="entry name" value="IPPT"/>
    <property type="match status" value="1"/>
</dbReference>
<dbReference type="EMBL" id="JBAHYK010000099">
    <property type="protein sequence ID" value="KAL0578410.1"/>
    <property type="molecule type" value="Genomic_DNA"/>
</dbReference>
<evidence type="ECO:0000256" key="2">
    <source>
        <dbReference type="ARBA" id="ARBA00022679"/>
    </source>
</evidence>
<gene>
    <name evidence="6" type="primary">tit1</name>
    <name evidence="6" type="ORF">V5O48_003560</name>
</gene>
<dbReference type="PANTHER" id="PTHR11088:SF89">
    <property type="entry name" value="TRNA DIMETHYLALLYLTRANSFERASE"/>
    <property type="match status" value="1"/>
</dbReference>
<dbReference type="Gene3D" id="3.40.50.300">
    <property type="entry name" value="P-loop containing nucleotide triphosphate hydrolases"/>
    <property type="match status" value="1"/>
</dbReference>
<dbReference type="Proteomes" id="UP001465976">
    <property type="component" value="Unassembled WGS sequence"/>
</dbReference>
<protein>
    <submittedName>
        <fullName evidence="6">tRNA dimethylallyltransferase, mitochondrial</fullName>
        <ecNumber evidence="6">2.5.1.75</ecNumber>
    </submittedName>
</protein>
<sequence length="356" mass="40896">MSDELAKSIASLPPDLLTLFNSLPDPAPNAETDSEAAYSLYNLLKFLDLSIAERWHWKDTRKVADCIIRRFNTLCFWVYAKPDVLKPRLDLRVDRMIEQGLLDEVRALRELTVNDEDQNGGSDYTFGMFQSIGEQAYSFPRTTILHSIPPGYREFHHYLTLSYPTNGDFQTALKNMKTSTRQYAKRQISWLRNKLLPALYNSNEDCKEEEKSYTYLLDATELGDAWDSNVHRPAVRITQGFLNHDSLPHPFSLSETANTILRIEEKPTDPDAVLMARRKIVCPVCTADPARPFMVEEGKEWALHLKTRVHRRRAHKKDHASRIEPYKQRSLEKHGSVSDAESSESEVDLSAGILER</sequence>
<evidence type="ECO:0000313" key="6">
    <source>
        <dbReference type="EMBL" id="KAL0578410.1"/>
    </source>
</evidence>
<keyword evidence="3" id="KW-0547">Nucleotide-binding</keyword>
<keyword evidence="2 6" id="KW-0808">Transferase</keyword>
<name>A0ABR3FSG7_9AGAR</name>
<dbReference type="InterPro" id="IPR039657">
    <property type="entry name" value="Dimethylallyltransferase"/>
</dbReference>
<dbReference type="PANTHER" id="PTHR11088">
    <property type="entry name" value="TRNA DIMETHYLALLYLTRANSFERASE"/>
    <property type="match status" value="1"/>
</dbReference>
<keyword evidence="4" id="KW-0067">ATP-binding</keyword>
<evidence type="ECO:0000256" key="1">
    <source>
        <dbReference type="ARBA" id="ARBA00005842"/>
    </source>
</evidence>
<feature type="region of interest" description="Disordered" evidence="5">
    <location>
        <begin position="312"/>
        <end position="356"/>
    </location>
</feature>
<evidence type="ECO:0000256" key="4">
    <source>
        <dbReference type="ARBA" id="ARBA00022840"/>
    </source>
</evidence>
<evidence type="ECO:0000256" key="5">
    <source>
        <dbReference type="SAM" id="MobiDB-lite"/>
    </source>
</evidence>
<keyword evidence="7" id="KW-1185">Reference proteome</keyword>
<organism evidence="6 7">
    <name type="scientific">Marasmius crinis-equi</name>
    <dbReference type="NCBI Taxonomy" id="585013"/>
    <lineage>
        <taxon>Eukaryota</taxon>
        <taxon>Fungi</taxon>
        <taxon>Dikarya</taxon>
        <taxon>Basidiomycota</taxon>
        <taxon>Agaricomycotina</taxon>
        <taxon>Agaricomycetes</taxon>
        <taxon>Agaricomycetidae</taxon>
        <taxon>Agaricales</taxon>
        <taxon>Marasmiineae</taxon>
        <taxon>Marasmiaceae</taxon>
        <taxon>Marasmius</taxon>
    </lineage>
</organism>
<evidence type="ECO:0000256" key="3">
    <source>
        <dbReference type="ARBA" id="ARBA00022741"/>
    </source>
</evidence>
<dbReference type="EC" id="2.5.1.75" evidence="6"/>
<dbReference type="GO" id="GO:0052381">
    <property type="term" value="F:tRNA dimethylallyltransferase activity"/>
    <property type="evidence" value="ECO:0007669"/>
    <property type="project" value="UniProtKB-EC"/>
</dbReference>